<reference evidence="5" key="2">
    <citation type="submission" date="2020-09" db="EMBL/GenBank/DDBJ databases">
        <authorList>
            <person name="Sun Q."/>
            <person name="Zhou Y."/>
        </authorList>
    </citation>
    <scope>NUCLEOTIDE SEQUENCE</scope>
    <source>
        <strain evidence="5">CGMCC 1.15758</strain>
    </source>
</reference>
<dbReference type="Proteomes" id="UP000636949">
    <property type="component" value="Unassembled WGS sequence"/>
</dbReference>
<dbReference type="AlphaFoldDB" id="A0A8J2Z6U7"/>
<reference evidence="5" key="1">
    <citation type="journal article" date="2014" name="Int. J. Syst. Evol. Microbiol.">
        <title>Complete genome sequence of Corynebacterium casei LMG S-19264T (=DSM 44701T), isolated from a smear-ripened cheese.</title>
        <authorList>
            <consortium name="US DOE Joint Genome Institute (JGI-PGF)"/>
            <person name="Walter F."/>
            <person name="Albersmeier A."/>
            <person name="Kalinowski J."/>
            <person name="Ruckert C."/>
        </authorList>
    </citation>
    <scope>NUCLEOTIDE SEQUENCE</scope>
    <source>
        <strain evidence="5">CGMCC 1.15758</strain>
    </source>
</reference>
<dbReference type="EMBL" id="BMJS01000055">
    <property type="protein sequence ID" value="GGG07641.1"/>
    <property type="molecule type" value="Genomic_DNA"/>
</dbReference>
<dbReference type="GO" id="GO:0016020">
    <property type="term" value="C:membrane"/>
    <property type="evidence" value="ECO:0007669"/>
    <property type="project" value="UniProtKB-SubCell"/>
</dbReference>
<evidence type="ECO:0000256" key="1">
    <source>
        <dbReference type="ARBA" id="ARBA00004370"/>
    </source>
</evidence>
<dbReference type="InterPro" id="IPR017946">
    <property type="entry name" value="PLC-like_Pdiesterase_TIM-brl"/>
</dbReference>
<comment type="caution">
    <text evidence="5">The sequence shown here is derived from an EMBL/GenBank/DDBJ whole genome shotgun (WGS) entry which is preliminary data.</text>
</comment>
<dbReference type="GO" id="GO:0008081">
    <property type="term" value="F:phosphoric diester hydrolase activity"/>
    <property type="evidence" value="ECO:0007669"/>
    <property type="project" value="InterPro"/>
</dbReference>
<accession>A0A8J2Z6U7</accession>
<keyword evidence="3" id="KW-1133">Transmembrane helix</keyword>
<evidence type="ECO:0000313" key="5">
    <source>
        <dbReference type="EMBL" id="GGG07641.1"/>
    </source>
</evidence>
<dbReference type="InterPro" id="IPR051008">
    <property type="entry name" value="Telomere_Capping_Maintenance"/>
</dbReference>
<evidence type="ECO:0000313" key="6">
    <source>
        <dbReference type="Proteomes" id="UP000636949"/>
    </source>
</evidence>
<gene>
    <name evidence="5" type="ORF">GCM10010995_26480</name>
</gene>
<protein>
    <submittedName>
        <fullName evidence="5">Uncharacterized protein</fullName>
    </submittedName>
</protein>
<organism evidence="5 6">
    <name type="scientific">Cysteiniphilum litorale</name>
    <dbReference type="NCBI Taxonomy" id="2056700"/>
    <lineage>
        <taxon>Bacteria</taxon>
        <taxon>Pseudomonadati</taxon>
        <taxon>Pseudomonadota</taxon>
        <taxon>Gammaproteobacteria</taxon>
        <taxon>Thiotrichales</taxon>
        <taxon>Fastidiosibacteraceae</taxon>
        <taxon>Cysteiniphilum</taxon>
    </lineage>
</organism>
<keyword evidence="6" id="KW-1185">Reference proteome</keyword>
<dbReference type="PANTHER" id="PTHR35518">
    <property type="entry name" value="MAINTENANCE OF TELOMOERE CAPPING"/>
    <property type="match status" value="1"/>
</dbReference>
<dbReference type="SUPFAM" id="SSF51695">
    <property type="entry name" value="PLC-like phosphodiesterases"/>
    <property type="match status" value="1"/>
</dbReference>
<keyword evidence="4" id="KW-0472">Membrane</keyword>
<dbReference type="RefSeq" id="WP_117003976.1">
    <property type="nucleotide sequence ID" value="NZ_BMJS01000055.1"/>
</dbReference>
<evidence type="ECO:0000256" key="2">
    <source>
        <dbReference type="ARBA" id="ARBA00022692"/>
    </source>
</evidence>
<sequence length="523" mass="57304">MYLSFKQQKKKLLSLLGAGILLCQISQGETHQEWVNRAMLLQSEIGQNAPLNAQFQIGTHNSGISRYYVSDQEDGISKCGGSAAGTMACEDPNQVINLTDQLNQGVRHIEFDLVQLFPDYPFRDKGHAMYECHFHIKSGTSGAEAQALLNKVVCRSGALKDGNGEHYTQKMAQEINQWLNEHPHSLVYVYLDIGQLGVVRKSSQATSDMNNFINMLTASLSGKVLSKDDLNNIGFHINHDGATSLPVSKLTANDVIGKLKRQVIIIAKYNALHGPSGGADERLNNPYIFSQVTDQNEVGIAGNVLSLPQDPGVSNFNDWQKKSEFNCQDLQSHLYPSDGAHNGLWGINGDATKASGGGSDVITMDNIKELSQCPINYFAMDKLAQNDPRVEAAIWSWAANYPQAVVDGVSNFAQIKVQNDNAAVNQMVNNHDVSEAGVLCRSNDLVKPQWRILNGLTIDASASAQVISDQAKSLCQASGMLFGAPINPQQMHDVLNVTKSQNQGTVILLNYQYDASQQRWITQ</sequence>
<proteinExistence type="predicted"/>
<dbReference type="GO" id="GO:0006629">
    <property type="term" value="P:lipid metabolic process"/>
    <property type="evidence" value="ECO:0007669"/>
    <property type="project" value="InterPro"/>
</dbReference>
<keyword evidence="2" id="KW-0812">Transmembrane</keyword>
<evidence type="ECO:0000256" key="4">
    <source>
        <dbReference type="ARBA" id="ARBA00023136"/>
    </source>
</evidence>
<dbReference type="Gene3D" id="3.20.20.190">
    <property type="entry name" value="Phosphatidylinositol (PI) phosphodiesterase"/>
    <property type="match status" value="1"/>
</dbReference>
<name>A0A8J2Z6U7_9GAMM</name>
<comment type="subcellular location">
    <subcellularLocation>
        <location evidence="1">Membrane</location>
    </subcellularLocation>
</comment>
<dbReference type="PANTHER" id="PTHR35518:SF2">
    <property type="entry name" value="MAINTENANCE OF TELOMERE CAPPING PROTEIN 6"/>
    <property type="match status" value="1"/>
</dbReference>
<evidence type="ECO:0000256" key="3">
    <source>
        <dbReference type="ARBA" id="ARBA00022989"/>
    </source>
</evidence>